<dbReference type="InterPro" id="IPR011042">
    <property type="entry name" value="6-blade_b-propeller_TolB-like"/>
</dbReference>
<sequence>MAMVTCMVVILATALVVVSSFPSSEVAEPHPKANKDETDSTQTLKTPDILYEWVTLEYEDPPSGSNEHGPLFQPKHCVLTGLKICNGNVAKKCEEIAPGEDIIFTSTPRWAYGVPYTLHKLVNAKLQAWPSKEAQKIGDCSKIQYVQSMEIDPDGVMWVIDAGHKYFTFSGPGPELFDRSIDPKTHEQTGRDGPDLSCPPKIVLIDIKDGTFIQSYVFPPDVVAYHASTPPFGTFLNDIVIDTVRQVAFISDLGGFESENGGIIVYSRNGNFGAGSSRRYHDRTTAGTMGYNITVNGHNYSSQLGGTAVDGIALSPDRKHLYYAKLGDPELYQVSTDALTDLSSDYTAWKANVKATVVYLGNQVGTPNGHGFGVPDGITAAENGMIFAGAYNHNALGTYRVDKKLVHVKSVQSEAVIPWIDTFGWDNKGYLWMTSNRLNHWFLGAATGNTMDFSGRTGTNFKILKTYVGTNSYICAQEGVSCQPKDFSDCTFSDWGLWGDCYRSGNAEDAGRQWRSRSVSCTRGGQTTESKDMEESFCVPLPLTCPRGKELEALASKYEPWGLYSDVWGEDGRYGLNPYPTPVTGVLVDRAEGCGVCYEGLVEYLSGCLVGGRLHEGMTMRSPHVNSPVADMAIQFKPRILHNTTCKKEGYLVPIGVPAFYYKFQINLFARFSQERWNLMYPSGDQRPASCDVHCWWEQHPECNAFLSWQPDASLREEYPNRSTRSTLSTPAAKNARAKAKFLEKARNEVMPTPTVEGAAVPVIGIGTGCTYSQWSLWGHCTRLNATTREGIQNRTRHVQCRGIRSTETEFSNCTKFPVACRTQKELEVLAERYEPWGQYSDQWGLYEGRWGFNPYPVKVEGVLVDSAENCGVCYESTIEFLQGCLVGERSSIINGKPNWPYKNSPVVDMAIQDKPTIMRNVTCKELGYPIPIGNPAFYYKFQLNLFGRLSLDEWALMYPAGDQRVIADPVQDWWDNVPECRRYFRAVPMGPRYVQP</sequence>
<evidence type="ECO:0000256" key="1">
    <source>
        <dbReference type="ARBA" id="ARBA00004613"/>
    </source>
</evidence>
<evidence type="ECO:0000313" key="5">
    <source>
        <dbReference type="EMBL" id="CAK9038151.1"/>
    </source>
</evidence>
<comment type="subcellular location">
    <subcellularLocation>
        <location evidence="1">Secreted</location>
    </subcellularLocation>
</comment>
<reference evidence="5 6" key="1">
    <citation type="submission" date="2024-02" db="EMBL/GenBank/DDBJ databases">
        <authorList>
            <person name="Chen Y."/>
            <person name="Shah S."/>
            <person name="Dougan E. K."/>
            <person name="Thang M."/>
            <person name="Chan C."/>
        </authorList>
    </citation>
    <scope>NUCLEOTIDE SEQUENCE [LARGE SCALE GENOMIC DNA]</scope>
</reference>
<organism evidence="5 6">
    <name type="scientific">Durusdinium trenchii</name>
    <dbReference type="NCBI Taxonomy" id="1381693"/>
    <lineage>
        <taxon>Eukaryota</taxon>
        <taxon>Sar</taxon>
        <taxon>Alveolata</taxon>
        <taxon>Dinophyceae</taxon>
        <taxon>Suessiales</taxon>
        <taxon>Symbiodiniaceae</taxon>
        <taxon>Durusdinium</taxon>
    </lineage>
</organism>
<keyword evidence="3" id="KW-0964">Secreted</keyword>
<dbReference type="Gene3D" id="2.120.10.30">
    <property type="entry name" value="TolB, C-terminal domain"/>
    <property type="match status" value="1"/>
</dbReference>
<dbReference type="PANTHER" id="PTHR10009">
    <property type="entry name" value="PROTEIN YELLOW-RELATED"/>
    <property type="match status" value="1"/>
</dbReference>
<keyword evidence="4" id="KW-0732">Signal</keyword>
<feature type="signal peptide" evidence="4">
    <location>
        <begin position="1"/>
        <end position="20"/>
    </location>
</feature>
<dbReference type="Pfam" id="PF03022">
    <property type="entry name" value="MRJP"/>
    <property type="match status" value="1"/>
</dbReference>
<gene>
    <name evidence="5" type="ORF">CCMP2556_LOCUS20930</name>
</gene>
<proteinExistence type="inferred from homology"/>
<dbReference type="PANTHER" id="PTHR10009:SF18">
    <property type="entry name" value="PROTEIN YELLOW-LIKE PROTEIN"/>
    <property type="match status" value="1"/>
</dbReference>
<dbReference type="EMBL" id="CAXAMN010012425">
    <property type="protein sequence ID" value="CAK9038151.1"/>
    <property type="molecule type" value="Genomic_DNA"/>
</dbReference>
<dbReference type="InterPro" id="IPR017996">
    <property type="entry name" value="MRJP/yellow-related"/>
</dbReference>
<name>A0ABP0LHB8_9DINO</name>
<evidence type="ECO:0000256" key="3">
    <source>
        <dbReference type="ARBA" id="ARBA00022525"/>
    </source>
</evidence>
<keyword evidence="6" id="KW-1185">Reference proteome</keyword>
<accession>A0ABP0LHB8</accession>
<dbReference type="SUPFAM" id="SSF63829">
    <property type="entry name" value="Calcium-dependent phosphotriesterase"/>
    <property type="match status" value="1"/>
</dbReference>
<comment type="similarity">
    <text evidence="2">Belongs to the major royal jelly protein family.</text>
</comment>
<evidence type="ECO:0000256" key="4">
    <source>
        <dbReference type="SAM" id="SignalP"/>
    </source>
</evidence>
<feature type="chain" id="PRO_5045868031" evidence="4">
    <location>
        <begin position="21"/>
        <end position="997"/>
    </location>
</feature>
<dbReference type="Proteomes" id="UP001642484">
    <property type="component" value="Unassembled WGS sequence"/>
</dbReference>
<evidence type="ECO:0000313" key="6">
    <source>
        <dbReference type="Proteomes" id="UP001642484"/>
    </source>
</evidence>
<comment type="caution">
    <text evidence="5">The sequence shown here is derived from an EMBL/GenBank/DDBJ whole genome shotgun (WGS) entry which is preliminary data.</text>
</comment>
<evidence type="ECO:0000256" key="2">
    <source>
        <dbReference type="ARBA" id="ARBA00009127"/>
    </source>
</evidence>
<protein>
    <submittedName>
        <fullName evidence="5">Uncharacterized protein</fullName>
    </submittedName>
</protein>